<evidence type="ECO:0000313" key="1">
    <source>
        <dbReference type="EMBL" id="ATP10553.1"/>
    </source>
</evidence>
<evidence type="ECO:0000313" key="2">
    <source>
        <dbReference type="Proteomes" id="UP000222916"/>
    </source>
</evidence>
<dbReference type="Proteomes" id="UP000222916">
    <property type="component" value="Chromosome"/>
</dbReference>
<proteinExistence type="predicted"/>
<gene>
    <name evidence="1" type="ORF">Asalp_34570</name>
</gene>
<reference evidence="2" key="1">
    <citation type="journal article" date="2018" name="BMC Genomics">
        <title>The complete and fully assembled genome sequence of Aeromonas salmonicida subsp. pectinolytica and its comparative analysis with other Aeromonas species: investigation of the mobilome in environmental and pathogenic strains.</title>
        <authorList>
            <person name="Pfeiffer F."/>
            <person name="Zamora-Lagos M.A."/>
            <person name="Blettinger M."/>
            <person name="Yeroslaviz A."/>
            <person name="Dahl A."/>
            <person name="Gruber S."/>
            <person name="Habermann B.H."/>
        </authorList>
    </citation>
    <scope>NUCLEOTIDE SEQUENCE [LARGE SCALE GENOMIC DNA]</scope>
    <source>
        <strain evidence="2">34mel</strain>
    </source>
</reference>
<name>A0A2D1QK11_AERSA</name>
<sequence length="102" mass="10755">MLLTIPLVQDEPSGPFLLISLYFSWHGVFYPEIHNLIGKCVAFRGANLAPPAWCSTAAPDPGVGPGLSASTRLRKDGMALVLACVITTGSGRADLGVWSQST</sequence>
<dbReference type="EMBL" id="CP022426">
    <property type="protein sequence ID" value="ATP10553.1"/>
    <property type="molecule type" value="Genomic_DNA"/>
</dbReference>
<organism evidence="1 2">
    <name type="scientific">Aeromonas salmonicida subsp. pectinolytica 34mel</name>
    <dbReference type="NCBI Taxonomy" id="1324960"/>
    <lineage>
        <taxon>Bacteria</taxon>
        <taxon>Pseudomonadati</taxon>
        <taxon>Pseudomonadota</taxon>
        <taxon>Gammaproteobacteria</taxon>
        <taxon>Aeromonadales</taxon>
        <taxon>Aeromonadaceae</taxon>
        <taxon>Aeromonas</taxon>
    </lineage>
</organism>
<dbReference type="AlphaFoldDB" id="A0A2D1QK11"/>
<accession>A0A2D1QK11</accession>
<protein>
    <submittedName>
        <fullName evidence="1">Uncharacterized protein</fullName>
    </submittedName>
</protein>